<dbReference type="PANTHER" id="PTHR43528">
    <property type="entry name" value="ALPHA-KETOGLUTARATE PERMEASE"/>
    <property type="match status" value="1"/>
</dbReference>
<evidence type="ECO:0000313" key="7">
    <source>
        <dbReference type="Proteomes" id="UP001203423"/>
    </source>
</evidence>
<evidence type="ECO:0000256" key="5">
    <source>
        <dbReference type="SAM" id="Phobius"/>
    </source>
</evidence>
<feature type="transmembrane region" description="Helical" evidence="5">
    <location>
        <begin position="32"/>
        <end position="51"/>
    </location>
</feature>
<dbReference type="EMBL" id="JAKIKS010000125">
    <property type="protein sequence ID" value="MCL1127048.1"/>
    <property type="molecule type" value="Genomic_DNA"/>
</dbReference>
<dbReference type="InterPro" id="IPR051084">
    <property type="entry name" value="H+-coupled_symporters"/>
</dbReference>
<comment type="caution">
    <text evidence="6">The sequence shown here is derived from an EMBL/GenBank/DDBJ whole genome shotgun (WGS) entry which is preliminary data.</text>
</comment>
<keyword evidence="2" id="KW-0813">Transport</keyword>
<feature type="transmembrane region" description="Helical" evidence="5">
    <location>
        <begin position="63"/>
        <end position="85"/>
    </location>
</feature>
<gene>
    <name evidence="6" type="ORF">L2764_21855</name>
</gene>
<dbReference type="SUPFAM" id="SSF103473">
    <property type="entry name" value="MFS general substrate transporter"/>
    <property type="match status" value="1"/>
</dbReference>
<evidence type="ECO:0000313" key="6">
    <source>
        <dbReference type="EMBL" id="MCL1127048.1"/>
    </source>
</evidence>
<keyword evidence="5" id="KW-1133">Transmembrane helix</keyword>
<name>A0ABT0LH60_9GAMM</name>
<accession>A0ABT0LH60</accession>
<evidence type="ECO:0000256" key="1">
    <source>
        <dbReference type="ARBA" id="ARBA00004651"/>
    </source>
</evidence>
<dbReference type="PANTHER" id="PTHR43528:SF7">
    <property type="entry name" value="MFS TRANSPORTER"/>
    <property type="match status" value="1"/>
</dbReference>
<evidence type="ECO:0000256" key="3">
    <source>
        <dbReference type="ARBA" id="ARBA00022475"/>
    </source>
</evidence>
<dbReference type="Proteomes" id="UP001203423">
    <property type="component" value="Unassembled WGS sequence"/>
</dbReference>
<evidence type="ECO:0008006" key="8">
    <source>
        <dbReference type="Google" id="ProtNLM"/>
    </source>
</evidence>
<dbReference type="InterPro" id="IPR036259">
    <property type="entry name" value="MFS_trans_sf"/>
</dbReference>
<comment type="subcellular location">
    <subcellularLocation>
        <location evidence="1">Cell membrane</location>
        <topology evidence="1">Multi-pass membrane protein</topology>
    </subcellularLocation>
</comment>
<dbReference type="RefSeq" id="WP_248942456.1">
    <property type="nucleotide sequence ID" value="NZ_JAKIKS010000125.1"/>
</dbReference>
<organism evidence="6 7">
    <name type="scientific">Shewanella surugensis</name>
    <dbReference type="NCBI Taxonomy" id="212020"/>
    <lineage>
        <taxon>Bacteria</taxon>
        <taxon>Pseudomonadati</taxon>
        <taxon>Pseudomonadota</taxon>
        <taxon>Gammaproteobacteria</taxon>
        <taxon>Alteromonadales</taxon>
        <taxon>Shewanellaceae</taxon>
        <taxon>Shewanella</taxon>
    </lineage>
</organism>
<feature type="transmembrane region" description="Helical" evidence="5">
    <location>
        <begin position="91"/>
        <end position="109"/>
    </location>
</feature>
<evidence type="ECO:0000256" key="2">
    <source>
        <dbReference type="ARBA" id="ARBA00022448"/>
    </source>
</evidence>
<evidence type="ECO:0000256" key="4">
    <source>
        <dbReference type="ARBA" id="ARBA00022847"/>
    </source>
</evidence>
<keyword evidence="4" id="KW-0769">Symport</keyword>
<reference evidence="6 7" key="1">
    <citation type="submission" date="2022-01" db="EMBL/GenBank/DDBJ databases">
        <title>Whole genome-based taxonomy of the Shewanellaceae.</title>
        <authorList>
            <person name="Martin-Rodriguez A.J."/>
        </authorList>
    </citation>
    <scope>NUCLEOTIDE SEQUENCE [LARGE SCALE GENOMIC DNA]</scope>
    <source>
        <strain evidence="6 7">DSM 17177</strain>
    </source>
</reference>
<keyword evidence="5" id="KW-0472">Membrane</keyword>
<sequence length="118" mass="12749">MMKSMTPNIGITALMLFLGGESENHVLIMLRLSLYTIANTGISATIFKYMFDALPLPIRCTGSSFIYSLSVAIVGGTAPIFAAFLINANYLMSPAYYVCLFGLFAFISISKDPAESSP</sequence>
<keyword evidence="3" id="KW-1003">Cell membrane</keyword>
<protein>
    <recommendedName>
        <fullName evidence="8">MFS transporter</fullName>
    </recommendedName>
</protein>
<proteinExistence type="predicted"/>
<keyword evidence="5" id="KW-0812">Transmembrane</keyword>
<keyword evidence="7" id="KW-1185">Reference proteome</keyword>